<sequence length="87" mass="9561">MEFIYQNGIFSLKVDPKAKLKTGIEFSRFESVMNGMSSTPSSGLGLSTSYIGMCGGIMVVMGVMKLPQLFLNISILSSKMVWLIKPF</sequence>
<protein>
    <submittedName>
        <fullName evidence="2">Uncharacterized protein</fullName>
    </submittedName>
</protein>
<dbReference type="AlphaFoldDB" id="A0A0N9WUH9"/>
<evidence type="ECO:0000313" key="2">
    <source>
        <dbReference type="EMBL" id="ALI01661.1"/>
    </source>
</evidence>
<accession>A0A0N9WUH9</accession>
<reference evidence="2 3" key="2">
    <citation type="journal article" date="2018" name="Nature">
        <title>Mutant phenotypes for thousands of bacterial genes of unknown function.</title>
        <authorList>
            <person name="Price M.N."/>
            <person name="Wetmore K.M."/>
            <person name="Waters R.J."/>
            <person name="Callaghan M."/>
            <person name="Ray J."/>
            <person name="Liu H."/>
            <person name="Kuehl J.V."/>
            <person name="Melnyk R.A."/>
            <person name="Lamson J.S."/>
            <person name="Suh Y."/>
            <person name="Carlson H.K."/>
            <person name="Esquivel Z."/>
            <person name="Sadeeshkumar H."/>
            <person name="Chakraborty R."/>
            <person name="Zane G.M."/>
            <person name="Rubin B.E."/>
            <person name="Wall J.D."/>
            <person name="Visel A."/>
            <person name="Bristow J."/>
            <person name="Blow M.J."/>
            <person name="Arkin A.P."/>
            <person name="Deutschbauer A.M."/>
        </authorList>
    </citation>
    <scope>NUCLEOTIDE SEQUENCE [LARGE SCALE GENOMIC DNA]</scope>
    <source>
        <strain evidence="2 3">FW300-N2E3</strain>
    </source>
</reference>
<keyword evidence="1" id="KW-0812">Transmembrane</keyword>
<name>A0A0N9WUH9_PSEFL</name>
<gene>
    <name evidence="2" type="ORF">AO353_11455</name>
</gene>
<organism evidence="2 3">
    <name type="scientific">Pseudomonas fluorescens</name>
    <dbReference type="NCBI Taxonomy" id="294"/>
    <lineage>
        <taxon>Bacteria</taxon>
        <taxon>Pseudomonadati</taxon>
        <taxon>Pseudomonadota</taxon>
        <taxon>Gammaproteobacteria</taxon>
        <taxon>Pseudomonadales</taxon>
        <taxon>Pseudomonadaceae</taxon>
        <taxon>Pseudomonas</taxon>
    </lineage>
</organism>
<dbReference type="Proteomes" id="UP000066487">
    <property type="component" value="Chromosome"/>
</dbReference>
<feature type="transmembrane region" description="Helical" evidence="1">
    <location>
        <begin position="43"/>
        <end position="64"/>
    </location>
</feature>
<reference evidence="3" key="1">
    <citation type="submission" date="2015-09" db="EMBL/GenBank/DDBJ databases">
        <title>Whole genome sequence of Pseudomonas fluorescens FW300-N2E3.</title>
        <authorList>
            <person name="Ray J."/>
            <person name="Melnyk R."/>
            <person name="Deutschbauer A."/>
        </authorList>
    </citation>
    <scope>NUCLEOTIDE SEQUENCE [LARGE SCALE GENOMIC DNA]</scope>
    <source>
        <strain evidence="3">FW300-N2E3</strain>
    </source>
</reference>
<evidence type="ECO:0000313" key="3">
    <source>
        <dbReference type="Proteomes" id="UP000066487"/>
    </source>
</evidence>
<keyword evidence="1" id="KW-0472">Membrane</keyword>
<proteinExistence type="predicted"/>
<keyword evidence="1" id="KW-1133">Transmembrane helix</keyword>
<dbReference type="EMBL" id="CP012830">
    <property type="protein sequence ID" value="ALI01661.1"/>
    <property type="molecule type" value="Genomic_DNA"/>
</dbReference>
<evidence type="ECO:0000256" key="1">
    <source>
        <dbReference type="SAM" id="Phobius"/>
    </source>
</evidence>